<dbReference type="GO" id="GO:0000932">
    <property type="term" value="C:P-body"/>
    <property type="evidence" value="ECO:0007669"/>
    <property type="project" value="TreeGrafter"/>
</dbReference>
<feature type="region of interest" description="Disordered" evidence="3">
    <location>
        <begin position="220"/>
        <end position="255"/>
    </location>
</feature>
<feature type="compositionally biased region" description="Pro residues" evidence="3">
    <location>
        <begin position="679"/>
        <end position="690"/>
    </location>
</feature>
<feature type="region of interest" description="Disordered" evidence="3">
    <location>
        <begin position="580"/>
        <end position="604"/>
    </location>
</feature>
<feature type="region of interest" description="Disordered" evidence="3">
    <location>
        <begin position="329"/>
        <end position="399"/>
    </location>
</feature>
<dbReference type="PANTHER" id="PTHR12515">
    <property type="entry name" value="STERILE ALPHA MOTIF DOMAIN CONTAINING PROTEIN 4-RELATED"/>
    <property type="match status" value="1"/>
</dbReference>
<evidence type="ECO:0000256" key="3">
    <source>
        <dbReference type="SAM" id="MobiDB-lite"/>
    </source>
</evidence>
<reference evidence="5" key="1">
    <citation type="journal article" date="2020" name="Fungal Divers.">
        <title>Resolving the Mortierellaceae phylogeny through synthesis of multi-gene phylogenetics and phylogenomics.</title>
        <authorList>
            <person name="Vandepol N."/>
            <person name="Liber J."/>
            <person name="Desiro A."/>
            <person name="Na H."/>
            <person name="Kennedy M."/>
            <person name="Barry K."/>
            <person name="Grigoriev I.V."/>
            <person name="Miller A.N."/>
            <person name="O'Donnell K."/>
            <person name="Stajich J.E."/>
            <person name="Bonito G."/>
        </authorList>
    </citation>
    <scope>NUCLEOTIDE SEQUENCE</scope>
    <source>
        <strain evidence="5">KOD1015</strain>
    </source>
</reference>
<feature type="compositionally biased region" description="Polar residues" evidence="3">
    <location>
        <begin position="380"/>
        <end position="399"/>
    </location>
</feature>
<comment type="subcellular location">
    <subcellularLocation>
        <location evidence="1">Cytoplasm</location>
    </subcellularLocation>
</comment>
<sequence>SEILAHNHPYATNGPHFQSPEAEAIDKWFEDLSNYEQTLEEMAMVSLDHVFKEELSTIESWFRVLSEAERTAALYSLLQHSSQVQIRFFITVLQQMAKKDPVGALLSPTHSDKLSLDPVQSQLHSAMAKAELEAGQRLMNVLPIQPPQPIDRPTGTPRRPFDRHSVAIGESEEYSRLFRSNMKRNSIDFLGRTANNPNPAVMNNSNSNINNTNTNKFVGHGINSSHGSLNGSTGGLSNTSPGGSSVNGGNGLNSGGISGHTNGMIGSGVLSDTIAARVNQYKSPQTSLHRISAPNMFGSRPKSIHEGDASASMFLPSWNFATLGGNPLTSSGSTSGSSSNNTSLSSNSSSILTGSPGHIGDRSSFGRPKSVSGTEWMLGSGQNLRPNTTSTPQAGSGNVVSEAMEKSWMPMMMSPNMGGFHNGTTLNGHANVSNNSLNTGGMGYVGSGLAVERPKSVTEADLVKMNFTQWMHMNGNANNNSSGNNNGNNSNLNSNSGVNLGNGARSHMSLEELKANNRRRTLLRPSAIISNVPVTVMEGDEKLLSASANTSSINIVSTMYNENPNLHSASIASTLAGPGGSMTSFTSTPNEGSDNVPSMFQYPGSSLPTMAPATSTATTFNQAAVQHQLQNLALDSSPVNNQGQYQYPNRSRAPSPIGSPMLSPMRSGFRSRPNSRPASPSPSLPSPSPPSAGFQQLENDAIASQKGVDQVQNSLESNSNSGDTSSGNTVPTEDNQKKHLSPLGPQRPIRTTNSNITNTNNNNSNNSNKDGSINQSSHQPSSSHEDEYLSDTSDISNIGPNGPHGRAASTSTKEKKQSEGVDFELLQ</sequence>
<dbReference type="Pfam" id="PF25479">
    <property type="entry name" value="Vts1"/>
    <property type="match status" value="1"/>
</dbReference>
<feature type="non-terminal residue" evidence="5">
    <location>
        <position position="1"/>
    </location>
</feature>
<organism evidence="5 6">
    <name type="scientific">Lunasporangiospora selenospora</name>
    <dbReference type="NCBI Taxonomy" id="979761"/>
    <lineage>
        <taxon>Eukaryota</taxon>
        <taxon>Fungi</taxon>
        <taxon>Fungi incertae sedis</taxon>
        <taxon>Mucoromycota</taxon>
        <taxon>Mortierellomycotina</taxon>
        <taxon>Mortierellomycetes</taxon>
        <taxon>Mortierellales</taxon>
        <taxon>Mortierellaceae</taxon>
        <taxon>Lunasporangiospora</taxon>
    </lineage>
</organism>
<feature type="domain" description="RNA-binding protein vts1-like alpha-helical" evidence="4">
    <location>
        <begin position="55"/>
        <end position="99"/>
    </location>
</feature>
<accession>A0A9P6FPC4</accession>
<feature type="region of interest" description="Disordered" evidence="3">
    <location>
        <begin position="473"/>
        <end position="503"/>
    </location>
</feature>
<dbReference type="GO" id="GO:0003729">
    <property type="term" value="F:mRNA binding"/>
    <property type="evidence" value="ECO:0007669"/>
    <property type="project" value="TreeGrafter"/>
</dbReference>
<evidence type="ECO:0000256" key="1">
    <source>
        <dbReference type="ARBA" id="ARBA00004496"/>
    </source>
</evidence>
<feature type="non-terminal residue" evidence="5">
    <location>
        <position position="827"/>
    </location>
</feature>
<protein>
    <recommendedName>
        <fullName evidence="4">RNA-binding protein vts1-like alpha-helical domain-containing protein</fullName>
    </recommendedName>
</protein>
<gene>
    <name evidence="5" type="ORF">BGW38_005900</name>
</gene>
<feature type="compositionally biased region" description="Polar residues" evidence="3">
    <location>
        <begin position="790"/>
        <end position="799"/>
    </location>
</feature>
<dbReference type="InterPro" id="IPR050897">
    <property type="entry name" value="SMAUG/VTS1_RNA-bind"/>
</dbReference>
<dbReference type="GO" id="GO:0000289">
    <property type="term" value="P:nuclear-transcribed mRNA poly(A) tail shortening"/>
    <property type="evidence" value="ECO:0007669"/>
    <property type="project" value="TreeGrafter"/>
</dbReference>
<dbReference type="Proteomes" id="UP000780801">
    <property type="component" value="Unassembled WGS sequence"/>
</dbReference>
<name>A0A9P6FPC4_9FUNG</name>
<feature type="compositionally biased region" description="Low complexity" evidence="3">
    <location>
        <begin position="224"/>
        <end position="244"/>
    </location>
</feature>
<comment type="caution">
    <text evidence="5">The sequence shown here is derived from an EMBL/GenBank/DDBJ whole genome shotgun (WGS) entry which is preliminary data.</text>
</comment>
<evidence type="ECO:0000313" key="6">
    <source>
        <dbReference type="Proteomes" id="UP000780801"/>
    </source>
</evidence>
<feature type="region of interest" description="Disordered" evidence="3">
    <location>
        <begin position="633"/>
        <end position="827"/>
    </location>
</feature>
<evidence type="ECO:0000259" key="4">
    <source>
        <dbReference type="Pfam" id="PF25479"/>
    </source>
</evidence>
<feature type="compositionally biased region" description="Gly residues" evidence="3">
    <location>
        <begin position="245"/>
        <end position="255"/>
    </location>
</feature>
<evidence type="ECO:0000256" key="2">
    <source>
        <dbReference type="ARBA" id="ARBA00022490"/>
    </source>
</evidence>
<dbReference type="OrthoDB" id="2155283at2759"/>
<feature type="compositionally biased region" description="Polar residues" evidence="3">
    <location>
        <begin position="581"/>
        <end position="598"/>
    </location>
</feature>
<keyword evidence="2" id="KW-0963">Cytoplasm</keyword>
<dbReference type="InterPro" id="IPR057327">
    <property type="entry name" value="Vts1_dom"/>
</dbReference>
<proteinExistence type="predicted"/>
<dbReference type="EMBL" id="JAABOA010003753">
    <property type="protein sequence ID" value="KAF9578345.1"/>
    <property type="molecule type" value="Genomic_DNA"/>
</dbReference>
<feature type="compositionally biased region" description="Low complexity" evidence="3">
    <location>
        <begin position="717"/>
        <end position="729"/>
    </location>
</feature>
<feature type="compositionally biased region" description="Low complexity" evidence="3">
    <location>
        <begin position="474"/>
        <end position="503"/>
    </location>
</feature>
<dbReference type="AlphaFoldDB" id="A0A9P6FPC4"/>
<feature type="compositionally biased region" description="Polar residues" evidence="3">
    <location>
        <begin position="633"/>
        <end position="649"/>
    </location>
</feature>
<evidence type="ECO:0000313" key="5">
    <source>
        <dbReference type="EMBL" id="KAF9578345.1"/>
    </source>
</evidence>
<keyword evidence="6" id="KW-1185">Reference proteome</keyword>
<feature type="compositionally biased region" description="Low complexity" evidence="3">
    <location>
        <begin position="751"/>
        <end position="768"/>
    </location>
</feature>
<dbReference type="PANTHER" id="PTHR12515:SF5">
    <property type="entry name" value="PROTEIN SMAUG"/>
    <property type="match status" value="1"/>
</dbReference>
<feature type="compositionally biased region" description="Low complexity" evidence="3">
    <location>
        <begin position="329"/>
        <end position="356"/>
    </location>
</feature>